<evidence type="ECO:0000256" key="2">
    <source>
        <dbReference type="ARBA" id="ARBA00022694"/>
    </source>
</evidence>
<feature type="domain" description="Pseudouridine synthase I TruA alpha/beta" evidence="8">
    <location>
        <begin position="267"/>
        <end position="330"/>
    </location>
</feature>
<gene>
    <name evidence="9" type="ORF">WJX72_000771</name>
</gene>
<dbReference type="EMBL" id="JALJOR010000007">
    <property type="protein sequence ID" value="KAK9814106.1"/>
    <property type="molecule type" value="Genomic_DNA"/>
</dbReference>
<dbReference type="InterPro" id="IPR020094">
    <property type="entry name" value="TruA/RsuA/RluB/E/F_N"/>
</dbReference>
<dbReference type="Gene3D" id="3.30.70.660">
    <property type="entry name" value="Pseudouridine synthase I, catalytic domain, C-terminal subdomain"/>
    <property type="match status" value="1"/>
</dbReference>
<evidence type="ECO:0000256" key="5">
    <source>
        <dbReference type="PIRSR" id="PIRSR641708-1"/>
    </source>
</evidence>
<dbReference type="PANTHER" id="PTHR11142:SF9">
    <property type="entry name" value="TRNA PSEUDOURIDINE SYNTHASE-RELATED"/>
    <property type="match status" value="1"/>
</dbReference>
<dbReference type="InterPro" id="IPR020095">
    <property type="entry name" value="PsdUridine_synth_TruA_C"/>
</dbReference>
<feature type="active site" description="Nucleophile" evidence="5">
    <location>
        <position position="66"/>
    </location>
</feature>
<evidence type="ECO:0000313" key="10">
    <source>
        <dbReference type="Proteomes" id="UP001489004"/>
    </source>
</evidence>
<dbReference type="GO" id="GO:0003723">
    <property type="term" value="F:RNA binding"/>
    <property type="evidence" value="ECO:0007669"/>
    <property type="project" value="InterPro"/>
</dbReference>
<dbReference type="InterPro" id="IPR041708">
    <property type="entry name" value="PUS1/PUS2-like"/>
</dbReference>
<dbReference type="AlphaFoldDB" id="A0AAW1PKN3"/>
<dbReference type="InterPro" id="IPR020097">
    <property type="entry name" value="PsdUridine_synth_TruA_a/b_dom"/>
</dbReference>
<evidence type="ECO:0000256" key="3">
    <source>
        <dbReference type="ARBA" id="ARBA00023235"/>
    </source>
</evidence>
<organism evidence="9 10">
    <name type="scientific">[Myrmecia] bisecta</name>
    <dbReference type="NCBI Taxonomy" id="41462"/>
    <lineage>
        <taxon>Eukaryota</taxon>
        <taxon>Viridiplantae</taxon>
        <taxon>Chlorophyta</taxon>
        <taxon>core chlorophytes</taxon>
        <taxon>Trebouxiophyceae</taxon>
        <taxon>Trebouxiales</taxon>
        <taxon>Trebouxiaceae</taxon>
        <taxon>Myrmecia</taxon>
    </lineage>
</organism>
<dbReference type="GO" id="GO:0005634">
    <property type="term" value="C:nucleus"/>
    <property type="evidence" value="ECO:0007669"/>
    <property type="project" value="TreeGrafter"/>
</dbReference>
<feature type="region of interest" description="Disordered" evidence="7">
    <location>
        <begin position="192"/>
        <end position="224"/>
    </location>
</feature>
<sequence length="435" mass="48291">MKKRKVALHVAYVGTNYRGLVFQNNLEPDATIEGVLEKAIHAMGGIQDSNFRDLAKSGWSRSSRTDKGVHSLASVVALKMECREDVFDGDPEGSSLAAAINEHLPAEIRVLAVQRVNNSFSGRAYCDQRSYSYYLPASLLVPEGADATHHELEARVQKLRDCLNYFEGNHPFHNYTKRKLYRADVNYSQRGTEAVSEDDASASDSDLDDEQSQPAGSRLADSATDYRSRPRPLLYQWLYSMDLKDRVNISHYRRILTATCSNPLVLSPGAQPCVHVTIVGTSFMLHQIRHMVGTAVAYARGHIPWGFVEASLSAPARTRMPFAPAEVLVLDGSVFRTFPSTTQVSQWSGDALALREQGLRAQREFAEEVLFPSLTQLMQAPAWDSFSSDLQRISYDSAAMDEFVATYAAWEVGRAARAAVKKEQREAATDAAFAQ</sequence>
<dbReference type="GO" id="GO:0009982">
    <property type="term" value="F:pseudouridine synthase activity"/>
    <property type="evidence" value="ECO:0007669"/>
    <property type="project" value="InterPro"/>
</dbReference>
<dbReference type="GO" id="GO:1990481">
    <property type="term" value="P:mRNA pseudouridine synthesis"/>
    <property type="evidence" value="ECO:0007669"/>
    <property type="project" value="TreeGrafter"/>
</dbReference>
<dbReference type="SUPFAM" id="SSF55120">
    <property type="entry name" value="Pseudouridine synthase"/>
    <property type="match status" value="1"/>
</dbReference>
<reference evidence="9 10" key="1">
    <citation type="journal article" date="2024" name="Nat. Commun.">
        <title>Phylogenomics reveals the evolutionary origins of lichenization in chlorophyte algae.</title>
        <authorList>
            <person name="Puginier C."/>
            <person name="Libourel C."/>
            <person name="Otte J."/>
            <person name="Skaloud P."/>
            <person name="Haon M."/>
            <person name="Grisel S."/>
            <person name="Petersen M."/>
            <person name="Berrin J.G."/>
            <person name="Delaux P.M."/>
            <person name="Dal Grande F."/>
            <person name="Keller J."/>
        </authorList>
    </citation>
    <scope>NUCLEOTIDE SEQUENCE [LARGE SCALE GENOMIC DNA]</scope>
    <source>
        <strain evidence="9 10">SAG 2043</strain>
    </source>
</reference>
<proteinExistence type="inferred from homology"/>
<keyword evidence="10" id="KW-1185">Reference proteome</keyword>
<dbReference type="FunFam" id="3.30.70.580:FF:000002">
    <property type="entry name" value="tRNA pseudouridine synthase"/>
    <property type="match status" value="1"/>
</dbReference>
<dbReference type="Proteomes" id="UP001489004">
    <property type="component" value="Unassembled WGS sequence"/>
</dbReference>
<keyword evidence="3" id="KW-0413">Isomerase</keyword>
<accession>A0AAW1PKN3</accession>
<comment type="similarity">
    <text evidence="1">Belongs to the tRNA pseudouridine synthase TruA family.</text>
</comment>
<evidence type="ECO:0000313" key="9">
    <source>
        <dbReference type="EMBL" id="KAK9814106.1"/>
    </source>
</evidence>
<comment type="catalytic activity">
    <reaction evidence="4">
        <text>a uridine in tRNA = a pseudouridine in tRNA</text>
        <dbReference type="Rhea" id="RHEA:54572"/>
        <dbReference type="Rhea" id="RHEA-COMP:13339"/>
        <dbReference type="Rhea" id="RHEA-COMP:13934"/>
        <dbReference type="ChEBI" id="CHEBI:65314"/>
        <dbReference type="ChEBI" id="CHEBI:65315"/>
    </reaction>
</comment>
<evidence type="ECO:0000256" key="6">
    <source>
        <dbReference type="PIRSR" id="PIRSR641708-2"/>
    </source>
</evidence>
<dbReference type="InterPro" id="IPR020103">
    <property type="entry name" value="PsdUridine_synth_cat_dom_sf"/>
</dbReference>
<evidence type="ECO:0000259" key="8">
    <source>
        <dbReference type="Pfam" id="PF01416"/>
    </source>
</evidence>
<dbReference type="GO" id="GO:0031119">
    <property type="term" value="P:tRNA pseudouridine synthesis"/>
    <property type="evidence" value="ECO:0007669"/>
    <property type="project" value="InterPro"/>
</dbReference>
<name>A0AAW1PKN3_9CHLO</name>
<evidence type="ECO:0000256" key="4">
    <source>
        <dbReference type="ARBA" id="ARBA00036943"/>
    </source>
</evidence>
<comment type="caution">
    <text evidence="9">The sequence shown here is derived from an EMBL/GenBank/DDBJ whole genome shotgun (WGS) entry which is preliminary data.</text>
</comment>
<evidence type="ECO:0000256" key="7">
    <source>
        <dbReference type="SAM" id="MobiDB-lite"/>
    </source>
</evidence>
<protein>
    <recommendedName>
        <fullName evidence="8">Pseudouridine synthase I TruA alpha/beta domain-containing protein</fullName>
    </recommendedName>
</protein>
<feature type="compositionally biased region" description="Acidic residues" evidence="7">
    <location>
        <begin position="195"/>
        <end position="211"/>
    </location>
</feature>
<evidence type="ECO:0000256" key="1">
    <source>
        <dbReference type="ARBA" id="ARBA00009375"/>
    </source>
</evidence>
<feature type="binding site" evidence="6">
    <location>
        <position position="131"/>
    </location>
    <ligand>
        <name>substrate</name>
    </ligand>
</feature>
<dbReference type="InterPro" id="IPR001406">
    <property type="entry name" value="PsdUridine_synth_TruA"/>
</dbReference>
<dbReference type="CDD" id="cd02568">
    <property type="entry name" value="PseudoU_synth_PUS1_PUS2"/>
    <property type="match status" value="1"/>
</dbReference>
<dbReference type="Gene3D" id="3.30.70.580">
    <property type="entry name" value="Pseudouridine synthase I, catalytic domain, N-terminal subdomain"/>
    <property type="match status" value="1"/>
</dbReference>
<keyword evidence="2" id="KW-0819">tRNA processing</keyword>
<dbReference type="Pfam" id="PF01416">
    <property type="entry name" value="PseudoU_synth_1"/>
    <property type="match status" value="1"/>
</dbReference>
<dbReference type="PANTHER" id="PTHR11142">
    <property type="entry name" value="PSEUDOURIDYLATE SYNTHASE"/>
    <property type="match status" value="1"/>
</dbReference>